<evidence type="ECO:0000256" key="2">
    <source>
        <dbReference type="ARBA" id="ARBA00023015"/>
    </source>
</evidence>
<name>F9Y8M4_KETVW</name>
<sequence>MTKGGIMDIKRLYAFARIVDIGSITRAATILRIAQPALSQQIAALEAHFGKPLLLRSKRGVVPTEAGRILYAHCQQIIKQMERAELDISRTSEALTGFVSVTFAPLSLGPTIAVQLMAEVKRDFPGIMLHVNENVGGVISEQVMTGKTDLALIFDPGGLPSLSFETVRTEELYLVTHDQSFTPSGEGGLDPAKEVRLADAITLPMVLPRRIHTVRQVLDTTLARAGLTVQVVAETESISLLAGAVSEGLGSTILPISAAHAIRRRLPDARILRIRKPNMKVNMAICVSGQLPLSEPAAAVRDRLRQIAQNIVDE</sequence>
<keyword evidence="5" id="KW-0804">Transcription</keyword>
<dbReference type="Gene3D" id="3.40.190.290">
    <property type="match status" value="1"/>
</dbReference>
<evidence type="ECO:0000259" key="6">
    <source>
        <dbReference type="PROSITE" id="PS50931"/>
    </source>
</evidence>
<dbReference type="PANTHER" id="PTHR30293">
    <property type="entry name" value="TRANSCRIPTIONAL REGULATORY PROTEIN NAC-RELATED"/>
    <property type="match status" value="1"/>
</dbReference>
<evidence type="ECO:0000256" key="5">
    <source>
        <dbReference type="ARBA" id="ARBA00023163"/>
    </source>
</evidence>
<dbReference type="Proteomes" id="UP000000692">
    <property type="component" value="Chromosome"/>
</dbReference>
<keyword evidence="2" id="KW-0805">Transcription regulation</keyword>
<evidence type="ECO:0000313" key="8">
    <source>
        <dbReference type="Proteomes" id="UP000000692"/>
    </source>
</evidence>
<dbReference type="AlphaFoldDB" id="F9Y8M4"/>
<dbReference type="KEGG" id="kvl:KVU_1354"/>
<evidence type="ECO:0000313" key="7">
    <source>
        <dbReference type="EMBL" id="AEM41193.1"/>
    </source>
</evidence>
<dbReference type="Gene3D" id="1.10.10.10">
    <property type="entry name" value="Winged helix-like DNA-binding domain superfamily/Winged helix DNA-binding domain"/>
    <property type="match status" value="1"/>
</dbReference>
<dbReference type="PATRIC" id="fig|759362.5.peg.1399"/>
<dbReference type="InterPro" id="IPR000847">
    <property type="entry name" value="LysR_HTH_N"/>
</dbReference>
<comment type="similarity">
    <text evidence="1">Belongs to the LysR transcriptional regulatory family.</text>
</comment>
<dbReference type="Pfam" id="PF03466">
    <property type="entry name" value="LysR_substrate"/>
    <property type="match status" value="1"/>
</dbReference>
<accession>F9Y8M4</accession>
<dbReference type="GO" id="GO:0003677">
    <property type="term" value="F:DNA binding"/>
    <property type="evidence" value="ECO:0007669"/>
    <property type="project" value="UniProtKB-KW"/>
</dbReference>
<dbReference type="PRINTS" id="PR00039">
    <property type="entry name" value="HTHLYSR"/>
</dbReference>
<dbReference type="FunFam" id="1.10.10.10:FF:000001">
    <property type="entry name" value="LysR family transcriptional regulator"/>
    <property type="match status" value="1"/>
</dbReference>
<gene>
    <name evidence="7" type="primary">nac</name>
    <name evidence="7" type="ordered locus">KVU_1354</name>
</gene>
<dbReference type="OrthoDB" id="8479357at2"/>
<dbReference type="eggNOG" id="COG0583">
    <property type="taxonomic scope" value="Bacteria"/>
</dbReference>
<protein>
    <submittedName>
        <fullName evidence="7">Transcriptional regulator, LysR family protein</fullName>
    </submittedName>
</protein>
<dbReference type="Pfam" id="PF00126">
    <property type="entry name" value="HTH_1"/>
    <property type="match status" value="1"/>
</dbReference>
<dbReference type="PROSITE" id="PS50931">
    <property type="entry name" value="HTH_LYSR"/>
    <property type="match status" value="1"/>
</dbReference>
<evidence type="ECO:0000256" key="3">
    <source>
        <dbReference type="ARBA" id="ARBA00023125"/>
    </source>
</evidence>
<keyword evidence="3" id="KW-0238">DNA-binding</keyword>
<reference evidence="7 8" key="1">
    <citation type="journal article" date="2011" name="J. Bacteriol.">
        <title>Complete genome sequence of the industrial strain Ketogulonicigenium vulgare WSH-001.</title>
        <authorList>
            <person name="Liu L."/>
            <person name="Li Y."/>
            <person name="Zhang J."/>
            <person name="Zhou Z."/>
            <person name="Liu J."/>
            <person name="Li X."/>
            <person name="Zhou J."/>
            <person name="Du G."/>
            <person name="Wang L."/>
            <person name="Chen J."/>
        </authorList>
    </citation>
    <scope>NUCLEOTIDE SEQUENCE [LARGE SCALE GENOMIC DNA]</scope>
    <source>
        <strain evidence="7 8">WSH-001</strain>
    </source>
</reference>
<dbReference type="SUPFAM" id="SSF53850">
    <property type="entry name" value="Periplasmic binding protein-like II"/>
    <property type="match status" value="1"/>
</dbReference>
<proteinExistence type="inferred from homology"/>
<dbReference type="InterPro" id="IPR005119">
    <property type="entry name" value="LysR_subst-bd"/>
</dbReference>
<dbReference type="PANTHER" id="PTHR30293:SF0">
    <property type="entry name" value="NITROGEN ASSIMILATION REGULATORY PROTEIN NAC"/>
    <property type="match status" value="1"/>
</dbReference>
<evidence type="ECO:0000256" key="1">
    <source>
        <dbReference type="ARBA" id="ARBA00009437"/>
    </source>
</evidence>
<dbReference type="InterPro" id="IPR036390">
    <property type="entry name" value="WH_DNA-bd_sf"/>
</dbReference>
<dbReference type="InterPro" id="IPR036388">
    <property type="entry name" value="WH-like_DNA-bd_sf"/>
</dbReference>
<keyword evidence="4" id="KW-0010">Activator</keyword>
<organism evidence="7 8">
    <name type="scientific">Ketogulonicigenium vulgare (strain WSH-001)</name>
    <dbReference type="NCBI Taxonomy" id="759362"/>
    <lineage>
        <taxon>Bacteria</taxon>
        <taxon>Pseudomonadati</taxon>
        <taxon>Pseudomonadota</taxon>
        <taxon>Alphaproteobacteria</taxon>
        <taxon>Rhodobacterales</taxon>
        <taxon>Roseobacteraceae</taxon>
        <taxon>Ketogulonicigenium</taxon>
    </lineage>
</organism>
<evidence type="ECO:0000256" key="4">
    <source>
        <dbReference type="ARBA" id="ARBA00023159"/>
    </source>
</evidence>
<dbReference type="GO" id="GO:2000142">
    <property type="term" value="P:regulation of DNA-templated transcription initiation"/>
    <property type="evidence" value="ECO:0007669"/>
    <property type="project" value="TreeGrafter"/>
</dbReference>
<dbReference type="HOGENOM" id="CLU_039613_6_5_5"/>
<dbReference type="EMBL" id="CP002018">
    <property type="protein sequence ID" value="AEM41193.1"/>
    <property type="molecule type" value="Genomic_DNA"/>
</dbReference>
<keyword evidence="8" id="KW-1185">Reference proteome</keyword>
<feature type="domain" description="HTH lysR-type" evidence="6">
    <location>
        <begin position="7"/>
        <end position="64"/>
    </location>
</feature>
<dbReference type="GO" id="GO:0003700">
    <property type="term" value="F:DNA-binding transcription factor activity"/>
    <property type="evidence" value="ECO:0007669"/>
    <property type="project" value="InterPro"/>
</dbReference>
<dbReference type="SUPFAM" id="SSF46785">
    <property type="entry name" value="Winged helix' DNA-binding domain"/>
    <property type="match status" value="1"/>
</dbReference>